<evidence type="ECO:0000256" key="4">
    <source>
        <dbReference type="ARBA" id="ARBA00023136"/>
    </source>
</evidence>
<dbReference type="GO" id="GO:0016020">
    <property type="term" value="C:membrane"/>
    <property type="evidence" value="ECO:0007669"/>
    <property type="project" value="UniProtKB-SubCell"/>
</dbReference>
<dbReference type="RefSeq" id="WP_118765616.1">
    <property type="nucleotide sequence ID" value="NZ_QWKP01000050.1"/>
</dbReference>
<evidence type="ECO:0000313" key="6">
    <source>
        <dbReference type="EMBL" id="RHA44543.1"/>
    </source>
</evidence>
<dbReference type="OrthoDB" id="3482063at2"/>
<comment type="caution">
    <text evidence="6">The sequence shown here is derived from an EMBL/GenBank/DDBJ whole genome shotgun (WGS) entry which is preliminary data.</text>
</comment>
<feature type="transmembrane region" description="Helical" evidence="5">
    <location>
        <begin position="71"/>
        <end position="92"/>
    </location>
</feature>
<evidence type="ECO:0000313" key="7">
    <source>
        <dbReference type="Proteomes" id="UP000283374"/>
    </source>
</evidence>
<keyword evidence="3 5" id="KW-1133">Transmembrane helix</keyword>
<dbReference type="Proteomes" id="UP000283374">
    <property type="component" value="Unassembled WGS sequence"/>
</dbReference>
<feature type="transmembrane region" description="Helical" evidence="5">
    <location>
        <begin position="104"/>
        <end position="120"/>
    </location>
</feature>
<evidence type="ECO:0000256" key="2">
    <source>
        <dbReference type="ARBA" id="ARBA00022692"/>
    </source>
</evidence>
<proteinExistence type="predicted"/>
<protein>
    <submittedName>
        <fullName evidence="6">DoxX family protein</fullName>
    </submittedName>
</protein>
<organism evidence="6 7">
    <name type="scientific">Cellulomonas rhizosphaerae</name>
    <dbReference type="NCBI Taxonomy" id="2293719"/>
    <lineage>
        <taxon>Bacteria</taxon>
        <taxon>Bacillati</taxon>
        <taxon>Actinomycetota</taxon>
        <taxon>Actinomycetes</taxon>
        <taxon>Micrococcales</taxon>
        <taxon>Cellulomonadaceae</taxon>
        <taxon>Cellulomonas</taxon>
    </lineage>
</organism>
<dbReference type="AlphaFoldDB" id="A0A413RRH7"/>
<dbReference type="Pfam" id="PF13564">
    <property type="entry name" value="DoxX_2"/>
    <property type="match status" value="1"/>
</dbReference>
<evidence type="ECO:0000256" key="1">
    <source>
        <dbReference type="ARBA" id="ARBA00004141"/>
    </source>
</evidence>
<feature type="transmembrane region" description="Helical" evidence="5">
    <location>
        <begin position="6"/>
        <end position="26"/>
    </location>
</feature>
<keyword evidence="7" id="KW-1185">Reference proteome</keyword>
<comment type="subcellular location">
    <subcellularLocation>
        <location evidence="1">Membrane</location>
        <topology evidence="1">Multi-pass membrane protein</topology>
    </subcellularLocation>
</comment>
<dbReference type="EMBL" id="QWKP01000050">
    <property type="protein sequence ID" value="RHA44543.1"/>
    <property type="molecule type" value="Genomic_DNA"/>
</dbReference>
<evidence type="ECO:0000256" key="3">
    <source>
        <dbReference type="ARBA" id="ARBA00022989"/>
    </source>
</evidence>
<accession>A0A413RRH7</accession>
<sequence length="121" mass="12457">MTVAYWIVGGLLALTYLASGGIKIALPADKLLAMWPWTGDLRLRTVRVIGTLEVLGALGLVLPRLTGIAEWLSVAAAAGLVVIPLGGLALHVRRGEGSQTVPNGVLAVLAAVAVWLGVATL</sequence>
<keyword evidence="4 5" id="KW-0472">Membrane</keyword>
<name>A0A413RRH7_9CELL</name>
<reference evidence="6 7" key="1">
    <citation type="submission" date="2018-08" db="EMBL/GenBank/DDBJ databases">
        <title>Cellulomonas rhizosphaerae sp. nov., a novel actinomycete isolated from soil.</title>
        <authorList>
            <person name="Tian Y."/>
        </authorList>
    </citation>
    <scope>NUCLEOTIDE SEQUENCE [LARGE SCALE GENOMIC DNA]</scope>
    <source>
        <strain evidence="6 7">NEAU-TCZ24</strain>
    </source>
</reference>
<dbReference type="InterPro" id="IPR032808">
    <property type="entry name" value="DoxX"/>
</dbReference>
<evidence type="ECO:0000256" key="5">
    <source>
        <dbReference type="SAM" id="Phobius"/>
    </source>
</evidence>
<keyword evidence="2 5" id="KW-0812">Transmembrane</keyword>
<gene>
    <name evidence="6" type="ORF">D1825_00690</name>
</gene>